<dbReference type="Gene3D" id="1.20.1740.10">
    <property type="entry name" value="Amino acid/polyamine transporter I"/>
    <property type="match status" value="1"/>
</dbReference>
<dbReference type="PIRSF" id="PIRSF006060">
    <property type="entry name" value="AA_transporter"/>
    <property type="match status" value="1"/>
</dbReference>
<feature type="transmembrane region" description="Helical" evidence="5">
    <location>
        <begin position="430"/>
        <end position="448"/>
    </location>
</feature>
<feature type="transmembrane region" description="Helical" evidence="5">
    <location>
        <begin position="406"/>
        <end position="424"/>
    </location>
</feature>
<dbReference type="PANTHER" id="PTHR11785">
    <property type="entry name" value="AMINO ACID TRANSPORTER"/>
    <property type="match status" value="1"/>
</dbReference>
<comment type="caution">
    <text evidence="6">The sequence shown here is derived from an EMBL/GenBank/DDBJ whole genome shotgun (WGS) entry which is preliminary data.</text>
</comment>
<dbReference type="InterPro" id="IPR002293">
    <property type="entry name" value="AA/rel_permease1"/>
</dbReference>
<dbReference type="EMBL" id="JBDZYD010000004">
    <property type="protein sequence ID" value="MEQ0559841.1"/>
    <property type="molecule type" value="Genomic_DNA"/>
</dbReference>
<feature type="transmembrane region" description="Helical" evidence="5">
    <location>
        <begin position="344"/>
        <end position="366"/>
    </location>
</feature>
<keyword evidence="3 5" id="KW-1133">Transmembrane helix</keyword>
<dbReference type="Pfam" id="PF13520">
    <property type="entry name" value="AA_permease_2"/>
    <property type="match status" value="1"/>
</dbReference>
<feature type="transmembrane region" description="Helical" evidence="5">
    <location>
        <begin position="211"/>
        <end position="230"/>
    </location>
</feature>
<feature type="transmembrane region" description="Helical" evidence="5">
    <location>
        <begin position="251"/>
        <end position="273"/>
    </location>
</feature>
<evidence type="ECO:0000256" key="2">
    <source>
        <dbReference type="ARBA" id="ARBA00022692"/>
    </source>
</evidence>
<feature type="transmembrane region" description="Helical" evidence="5">
    <location>
        <begin position="171"/>
        <end position="191"/>
    </location>
</feature>
<gene>
    <name evidence="6" type="ORF">ABJI51_12215</name>
</gene>
<dbReference type="InterPro" id="IPR050598">
    <property type="entry name" value="AminoAcid_Transporter"/>
</dbReference>
<dbReference type="PANTHER" id="PTHR11785:SF512">
    <property type="entry name" value="SOBREMESA, ISOFORM B"/>
    <property type="match status" value="1"/>
</dbReference>
<feature type="transmembrane region" description="Helical" evidence="5">
    <location>
        <begin position="372"/>
        <end position="394"/>
    </location>
</feature>
<proteinExistence type="predicted"/>
<keyword evidence="7" id="KW-1185">Reference proteome</keyword>
<accession>A0ABV0LC14</accession>
<reference evidence="6 7" key="1">
    <citation type="submission" date="2024-05" db="EMBL/GenBank/DDBJ databases">
        <authorList>
            <person name="Zhao H."/>
            <person name="Xu Y."/>
            <person name="Lin S."/>
            <person name="Spain J.C."/>
            <person name="Zhou N.-Y."/>
        </authorList>
    </citation>
    <scope>NUCLEOTIDE SEQUENCE [LARGE SCALE GENOMIC DNA]</scope>
    <source>
        <strain evidence="6 7">NEAU-NG30</strain>
    </source>
</reference>
<keyword evidence="4 5" id="KW-0472">Membrane</keyword>
<organism evidence="6 7">
    <name type="scientific">Amycolatopsis melonis</name>
    <dbReference type="NCBI Taxonomy" id="3156488"/>
    <lineage>
        <taxon>Bacteria</taxon>
        <taxon>Bacillati</taxon>
        <taxon>Actinomycetota</taxon>
        <taxon>Actinomycetes</taxon>
        <taxon>Pseudonocardiales</taxon>
        <taxon>Pseudonocardiaceae</taxon>
        <taxon>Amycolatopsis</taxon>
    </lineage>
</organism>
<evidence type="ECO:0000313" key="7">
    <source>
        <dbReference type="Proteomes" id="UP001440984"/>
    </source>
</evidence>
<sequence length="475" mass="50182">MSSPTRSGEPQPALERKIGPLQATAINMTQMCGIGPFVTIPAMVATMGGPQAMLGWIIGAIVALADGLIWAELGAAMPGAGGTYLYLREAFQYRTGRLMPFLFVWSAVLFIPLIMSTGIIGLVQYLGYLIPGVTGDDGTTPLGKLIGVAITLVIILALFRKIGQISKLTTVLFVIMLAAVLTTIVAAFSHFSAAQAFAFTPGAFSSAGEGTFWGGLGAGLIIAIYDYLGYNTSAYLGGEVRTPGRTLPRSIIFSILGIMGLYFLLQVGVLGSIPLEQLKEAKSVASSVLEQVWGTGTAKAVTVLIVIAAIGSVFAGLLGGSRVPFEAARDKVFLPVFGKLHPKLHLPTAGVLTMGAITIIGSLFTLTTVINAAVATLVIIQSLAQVAAIFVLRFRQPNLKRPYRQWLFPLPTVLALVGWIYIYVSADLLSIGLSLGWIVVGGLAYLGYAKAERTWPFGPKEIKEAFAAEPEGAQA</sequence>
<feature type="transmembrane region" description="Helical" evidence="5">
    <location>
        <begin position="142"/>
        <end position="159"/>
    </location>
</feature>
<evidence type="ECO:0000256" key="5">
    <source>
        <dbReference type="SAM" id="Phobius"/>
    </source>
</evidence>
<comment type="subcellular location">
    <subcellularLocation>
        <location evidence="1">Membrane</location>
        <topology evidence="1">Multi-pass membrane protein</topology>
    </subcellularLocation>
</comment>
<feature type="transmembrane region" description="Helical" evidence="5">
    <location>
        <begin position="53"/>
        <end position="77"/>
    </location>
</feature>
<feature type="transmembrane region" description="Helical" evidence="5">
    <location>
        <begin position="300"/>
        <end position="323"/>
    </location>
</feature>
<protein>
    <submittedName>
        <fullName evidence="6">APC family permease</fullName>
    </submittedName>
</protein>
<evidence type="ECO:0000256" key="4">
    <source>
        <dbReference type="ARBA" id="ARBA00023136"/>
    </source>
</evidence>
<feature type="transmembrane region" description="Helical" evidence="5">
    <location>
        <begin position="98"/>
        <end position="122"/>
    </location>
</feature>
<evidence type="ECO:0000256" key="3">
    <source>
        <dbReference type="ARBA" id="ARBA00022989"/>
    </source>
</evidence>
<evidence type="ECO:0000313" key="6">
    <source>
        <dbReference type="EMBL" id="MEQ0559841.1"/>
    </source>
</evidence>
<dbReference type="RefSeq" id="WP_348950214.1">
    <property type="nucleotide sequence ID" value="NZ_JBDZYD010000004.1"/>
</dbReference>
<dbReference type="Proteomes" id="UP001440984">
    <property type="component" value="Unassembled WGS sequence"/>
</dbReference>
<name>A0ABV0LC14_9PSEU</name>
<evidence type="ECO:0000256" key="1">
    <source>
        <dbReference type="ARBA" id="ARBA00004141"/>
    </source>
</evidence>
<keyword evidence="2 5" id="KW-0812">Transmembrane</keyword>